<dbReference type="Pfam" id="PF16223">
    <property type="entry name" value="DUF4882"/>
    <property type="match status" value="1"/>
</dbReference>
<protein>
    <recommendedName>
        <fullName evidence="4">DUF4882 domain-containing protein</fullName>
    </recommendedName>
</protein>
<dbReference type="RefSeq" id="WP_077168629.1">
    <property type="nucleotide sequence ID" value="NZ_LFZS01000001.1"/>
</dbReference>
<comment type="caution">
    <text evidence="2">The sequence shown here is derived from an EMBL/GenBank/DDBJ whole genome shotgun (WGS) entry which is preliminary data.</text>
</comment>
<feature type="signal peptide" evidence="1">
    <location>
        <begin position="1"/>
        <end position="21"/>
    </location>
</feature>
<sequence>MKKMSILGISIVMFIWAAKYADTSLNSDDLSTTAPVNSTIMPQIFLGNQQEVSKFSLTKKAQPVYRKICQYNFDADQEDFDLWNMQNIEEDTPIKKFPLIKDQEFGFIIDPIPKDQYPYIEYVAESKNKLNSTNDIGDFLLPTKGIIALEMELKVPVIELDKSNYISTIFITGTTNNQYTVRLHYGFNSGAYSTDFKKIPPNINYSLTYRLSNLNGPIYSYYDSRKLSLNTDNYQRLGIYINQTTRQVGFILNGVDLGYTSKLPAPLENISFMITNSAGVFSEHLLGRELSSELITDRNALQFSYPQGTTDMCGNAL</sequence>
<evidence type="ECO:0000256" key="1">
    <source>
        <dbReference type="SAM" id="SignalP"/>
    </source>
</evidence>
<accession>A0A1V2V3Q8</accession>
<reference evidence="2 3" key="1">
    <citation type="submission" date="2015-07" db="EMBL/GenBank/DDBJ databases">
        <title>Acinetobacter yuneri, a novel member of Acinetobacter calcoaceticus-Acinetobacter baumannii complex isolated from clinical specimen.</title>
        <authorList>
            <person name="Yu Y."/>
        </authorList>
    </citation>
    <scope>NUCLEOTIDE SEQUENCE [LARGE SCALE GENOMIC DNA]</scope>
    <source>
        <strain evidence="2 3">A362</strain>
    </source>
</reference>
<dbReference type="EMBL" id="LFZS01000001">
    <property type="protein sequence ID" value="ONN56825.1"/>
    <property type="molecule type" value="Genomic_DNA"/>
</dbReference>
<organism evidence="2 3">
    <name type="scientific">Acinetobacter genomosp. 33YU</name>
    <dbReference type="NCBI Taxonomy" id="1675530"/>
    <lineage>
        <taxon>Bacteria</taxon>
        <taxon>Pseudomonadati</taxon>
        <taxon>Pseudomonadota</taxon>
        <taxon>Gammaproteobacteria</taxon>
        <taxon>Moraxellales</taxon>
        <taxon>Moraxellaceae</taxon>
        <taxon>Acinetobacter</taxon>
    </lineage>
</organism>
<dbReference type="AlphaFoldDB" id="A0A1V2V3Q8"/>
<keyword evidence="3" id="KW-1185">Reference proteome</keyword>
<evidence type="ECO:0000313" key="3">
    <source>
        <dbReference type="Proteomes" id="UP000189376"/>
    </source>
</evidence>
<feature type="chain" id="PRO_5011962674" description="DUF4882 domain-containing protein" evidence="1">
    <location>
        <begin position="22"/>
        <end position="317"/>
    </location>
</feature>
<proteinExistence type="predicted"/>
<evidence type="ECO:0000313" key="2">
    <source>
        <dbReference type="EMBL" id="ONN56825.1"/>
    </source>
</evidence>
<evidence type="ECO:0008006" key="4">
    <source>
        <dbReference type="Google" id="ProtNLM"/>
    </source>
</evidence>
<name>A0A1V2V3Q8_9GAMM</name>
<gene>
    <name evidence="2" type="ORF">AC058_03910</name>
</gene>
<dbReference type="Proteomes" id="UP000189376">
    <property type="component" value="Unassembled WGS sequence"/>
</dbReference>
<dbReference type="InterPro" id="IPR032620">
    <property type="entry name" value="DUF4882"/>
</dbReference>
<keyword evidence="1" id="KW-0732">Signal</keyword>